<dbReference type="RefSeq" id="WP_379810639.1">
    <property type="nucleotide sequence ID" value="NZ_JBHUPC010000010.1"/>
</dbReference>
<evidence type="ECO:0008006" key="3">
    <source>
        <dbReference type="Google" id="ProtNLM"/>
    </source>
</evidence>
<proteinExistence type="predicted"/>
<evidence type="ECO:0000313" key="1">
    <source>
        <dbReference type="EMBL" id="MFD2891102.1"/>
    </source>
</evidence>
<comment type="caution">
    <text evidence="1">The sequence shown here is derived from an EMBL/GenBank/DDBJ whole genome shotgun (WGS) entry which is preliminary data.</text>
</comment>
<accession>A0ABW5YK30</accession>
<dbReference type="Gene3D" id="2.40.160.50">
    <property type="entry name" value="membrane protein fhac: a member of the omp85/tpsb transporter family"/>
    <property type="match status" value="1"/>
</dbReference>
<evidence type="ECO:0000313" key="2">
    <source>
        <dbReference type="Proteomes" id="UP001597534"/>
    </source>
</evidence>
<dbReference type="Proteomes" id="UP001597534">
    <property type="component" value="Unassembled WGS sequence"/>
</dbReference>
<gene>
    <name evidence="1" type="ORF">ACFS5J_03630</name>
</gene>
<protein>
    <recommendedName>
        <fullName evidence="3">Outer membrane protein</fullName>
    </recommendedName>
</protein>
<sequence>MKKHIFFFILFITQFSIAQRFTLKIEGNSVLESKAIDSIGYQEKHETVNSLLETKKLFEKKIINNGFFENQLLSEKKINDSLFVLKYQLGNRTKDIHIYIGSISAEKKQLLALENDTLKFPIGEIENWMLQKTQLLEANGYALAKLKLTEQNTRKNILYSTLTIHLNTIRTINNIVILGYDKFPKNIKHNWKRKLKNRTFNQKLVDEIYADFNQFPFVTQTKYPEILFTEEATKVYTYVEKARPNKFDGFIGFANDENNKLVFNGYLDLNLQNILNGGEKFNLFWKNDGKQQTSFNLGAEIPYIFKSPLGIKANLNIFKQDSTFQNTKSEFNLGYYLTYNQKIYLGIQSTTSIDIQNANSISLNNYKNRFYNISYEYSKRNNSNYLFPEKTNFSLKFGLGNRTITGVKTNQFYNLLNLNHNFYLNPKNTISLQNQTFYLDSQNYIINELHRFGGTNSIRGFRENSLQANFFTGIFLEYKYQLASNLYIHSISDFGYFQDKTNNLQDKLLGLGFGFGLLTKNGLFNLAYANGSTEKQPARLSNSIVHISFKTFF</sequence>
<reference evidence="2" key="1">
    <citation type="journal article" date="2019" name="Int. J. Syst. Evol. Microbiol.">
        <title>The Global Catalogue of Microorganisms (GCM) 10K type strain sequencing project: providing services to taxonomists for standard genome sequencing and annotation.</title>
        <authorList>
            <consortium name="The Broad Institute Genomics Platform"/>
            <consortium name="The Broad Institute Genome Sequencing Center for Infectious Disease"/>
            <person name="Wu L."/>
            <person name="Ma J."/>
        </authorList>
    </citation>
    <scope>NUCLEOTIDE SEQUENCE [LARGE SCALE GENOMIC DNA]</scope>
    <source>
        <strain evidence="2">KCTC 22671</strain>
    </source>
</reference>
<organism evidence="1 2">
    <name type="scientific">Flavobacterium chuncheonense</name>
    <dbReference type="NCBI Taxonomy" id="2026653"/>
    <lineage>
        <taxon>Bacteria</taxon>
        <taxon>Pseudomonadati</taxon>
        <taxon>Bacteroidota</taxon>
        <taxon>Flavobacteriia</taxon>
        <taxon>Flavobacteriales</taxon>
        <taxon>Flavobacteriaceae</taxon>
        <taxon>Flavobacterium</taxon>
    </lineage>
</organism>
<name>A0ABW5YK30_9FLAO</name>
<dbReference type="EMBL" id="JBHUPC010000010">
    <property type="protein sequence ID" value="MFD2891102.1"/>
    <property type="molecule type" value="Genomic_DNA"/>
</dbReference>
<keyword evidence="2" id="KW-1185">Reference proteome</keyword>